<proteinExistence type="predicted"/>
<evidence type="ECO:0000313" key="2">
    <source>
        <dbReference type="Proteomes" id="UP001500879"/>
    </source>
</evidence>
<reference evidence="2" key="1">
    <citation type="journal article" date="2019" name="Int. J. Syst. Evol. Microbiol.">
        <title>The Global Catalogue of Microorganisms (GCM) 10K type strain sequencing project: providing services to taxonomists for standard genome sequencing and annotation.</title>
        <authorList>
            <consortium name="The Broad Institute Genomics Platform"/>
            <consortium name="The Broad Institute Genome Sequencing Center for Infectious Disease"/>
            <person name="Wu L."/>
            <person name="Ma J."/>
        </authorList>
    </citation>
    <scope>NUCLEOTIDE SEQUENCE [LARGE SCALE GENOMIC DNA]</scope>
    <source>
        <strain evidence="2">JCM 4788</strain>
    </source>
</reference>
<name>A0ABP3IC75_9ACTN</name>
<sequence>MSVLSVLHVPRTPYPTATGLRTALRTALRRVADGAVDSPVLHATGSPARPRPRAH</sequence>
<dbReference type="Proteomes" id="UP001500879">
    <property type="component" value="Unassembled WGS sequence"/>
</dbReference>
<keyword evidence="2" id="KW-1185">Reference proteome</keyword>
<gene>
    <name evidence="1" type="ORF">GCM10010357_18370</name>
</gene>
<accession>A0ABP3IC75</accession>
<protein>
    <submittedName>
        <fullName evidence="1">Uncharacterized protein</fullName>
    </submittedName>
</protein>
<evidence type="ECO:0000313" key="1">
    <source>
        <dbReference type="EMBL" id="GAA0397596.1"/>
    </source>
</evidence>
<dbReference type="EMBL" id="BAAABX010000019">
    <property type="protein sequence ID" value="GAA0397596.1"/>
    <property type="molecule type" value="Genomic_DNA"/>
</dbReference>
<organism evidence="1 2">
    <name type="scientific">Streptomyces luteireticuli</name>
    <dbReference type="NCBI Taxonomy" id="173858"/>
    <lineage>
        <taxon>Bacteria</taxon>
        <taxon>Bacillati</taxon>
        <taxon>Actinomycetota</taxon>
        <taxon>Actinomycetes</taxon>
        <taxon>Kitasatosporales</taxon>
        <taxon>Streptomycetaceae</taxon>
        <taxon>Streptomyces</taxon>
    </lineage>
</organism>
<dbReference type="RefSeq" id="WP_344021894.1">
    <property type="nucleotide sequence ID" value="NZ_BAAABX010000019.1"/>
</dbReference>
<comment type="caution">
    <text evidence="1">The sequence shown here is derived from an EMBL/GenBank/DDBJ whole genome shotgun (WGS) entry which is preliminary data.</text>
</comment>